<name>A0A1F6NQP9_9BACT</name>
<feature type="transmembrane region" description="Helical" evidence="1">
    <location>
        <begin position="104"/>
        <end position="126"/>
    </location>
</feature>
<evidence type="ECO:0000313" key="2">
    <source>
        <dbReference type="EMBL" id="OGH86261.1"/>
    </source>
</evidence>
<dbReference type="InterPro" id="IPR043993">
    <property type="entry name" value="T4SS_pilin"/>
</dbReference>
<organism evidence="2 3">
    <name type="scientific">Candidatus Magasanikbacteria bacterium RIFOXYC12_FULL_33_11</name>
    <dbReference type="NCBI Taxonomy" id="1798701"/>
    <lineage>
        <taxon>Bacteria</taxon>
        <taxon>Candidatus Magasanikiibacteriota</taxon>
    </lineage>
</organism>
<dbReference type="Pfam" id="PF18895">
    <property type="entry name" value="T4SS_pilin"/>
    <property type="match status" value="1"/>
</dbReference>
<keyword evidence="1" id="KW-0472">Membrane</keyword>
<proteinExistence type="predicted"/>
<dbReference type="Proteomes" id="UP000178349">
    <property type="component" value="Unassembled WGS sequence"/>
</dbReference>
<gene>
    <name evidence="2" type="ORF">A2493_00135</name>
</gene>
<evidence type="ECO:0000313" key="3">
    <source>
        <dbReference type="Proteomes" id="UP000178349"/>
    </source>
</evidence>
<evidence type="ECO:0008006" key="4">
    <source>
        <dbReference type="Google" id="ProtNLM"/>
    </source>
</evidence>
<dbReference type="AlphaFoldDB" id="A0A1F6NQP9"/>
<accession>A0A1F6NQP9</accession>
<dbReference type="EMBL" id="MFQW01000027">
    <property type="protein sequence ID" value="OGH86261.1"/>
    <property type="molecule type" value="Genomic_DNA"/>
</dbReference>
<feature type="transmembrane region" description="Helical" evidence="1">
    <location>
        <begin position="59"/>
        <end position="83"/>
    </location>
</feature>
<reference evidence="2 3" key="1">
    <citation type="journal article" date="2016" name="Nat. Commun.">
        <title>Thousands of microbial genomes shed light on interconnected biogeochemical processes in an aquifer system.</title>
        <authorList>
            <person name="Anantharaman K."/>
            <person name="Brown C.T."/>
            <person name="Hug L.A."/>
            <person name="Sharon I."/>
            <person name="Castelle C.J."/>
            <person name="Probst A.J."/>
            <person name="Thomas B.C."/>
            <person name="Singh A."/>
            <person name="Wilkins M.J."/>
            <person name="Karaoz U."/>
            <person name="Brodie E.L."/>
            <person name="Williams K.H."/>
            <person name="Hubbard S.S."/>
            <person name="Banfield J.F."/>
        </authorList>
    </citation>
    <scope>NUCLEOTIDE SEQUENCE [LARGE SCALE GENOMIC DNA]</scope>
</reference>
<sequence length="690" mass="74849">MLPWTRKIHFSKKSLIVFAIMVFFVTLGFSSQVFAQSATDTLGIDVIDQNAALASTDLRFIIIRIINTVLAFLGVIAVSLIIYAGFIWMTSGGDDGKVATAKKFMINAVIGLVVILSAFAIVKFVFDKLLNTQAGGGQVSSAPVLPPTIQTFSGSGSLGRIIKDHYPYRNQKDVARNTSVVVTFNVPFDPSTIVNNGNNTCWNSDLSGPTLECDTSSIPYYGDCITTAEGQKVCDTLKITAVKIDTLANIGNENAGVPAIAKVAYDADLNAFSLVLKPSENLGSASENIDYTVVLSTEIKKPNTNESLLPRPYAWDFQTSTNLDLTPPYVVNVSPSSGEVDTKDSVIKINFNEPIDPTTVGGVVEDGSVFDNLIINTEGQLVAGIWKPSNGYKTVEFIPIESCGQNSCGQVKYCLPVSCPESDPYCVKDFTALVRTAEPSGNAGAPFEAEAFTGVYDLALNALDNPINESNELVKPPIVDSKIISNDEKNPDNYFWDFKIINKIDKSSPYIITITPNPETSGVASDTNLELNFSKKLLYSSIENINLVEYPEKVCADAATVEDACSTADKLDDIWFRTISTDIDDKTNLKIEHREFGPNGLDLYYFPTIPHTLQDSHQNCFYPGFGPMSGQACVIEYDGDGNITSKTNCSTVNLNADSDTSCIYSTVESTDSLNTCLDTLKVNSPSDYSN</sequence>
<protein>
    <recommendedName>
        <fullName evidence="4">SbsA Ig-like domain-containing protein</fullName>
    </recommendedName>
</protein>
<keyword evidence="1" id="KW-0812">Transmembrane</keyword>
<comment type="caution">
    <text evidence="2">The sequence shown here is derived from an EMBL/GenBank/DDBJ whole genome shotgun (WGS) entry which is preliminary data.</text>
</comment>
<keyword evidence="1" id="KW-1133">Transmembrane helix</keyword>
<evidence type="ECO:0000256" key="1">
    <source>
        <dbReference type="SAM" id="Phobius"/>
    </source>
</evidence>